<keyword evidence="1" id="KW-0472">Membrane</keyword>
<evidence type="ECO:0000313" key="4">
    <source>
        <dbReference type="Proteomes" id="UP000185479"/>
    </source>
</evidence>
<name>A0A1L7CN99_CORFL</name>
<evidence type="ECO:0000313" key="5">
    <source>
        <dbReference type="Proteomes" id="UP000315353"/>
    </source>
</evidence>
<proteinExistence type="predicted"/>
<reference evidence="2 4" key="1">
    <citation type="submission" date="2014-08" db="EMBL/GenBank/DDBJ databases">
        <title>Complete genome sequence of Corynebacterium flavescens OJ8(T)(=DSM 20296(T)), isolated from cheese.</title>
        <authorList>
            <person name="Ruckert C."/>
            <person name="Albersmeier A."/>
            <person name="Winkler A."/>
            <person name="Kalinowski J."/>
        </authorList>
    </citation>
    <scope>NUCLEOTIDE SEQUENCE [LARGE SCALE GENOMIC DNA]</scope>
    <source>
        <strain evidence="2 4">OJ8</strain>
    </source>
</reference>
<dbReference type="AlphaFoldDB" id="A0A1L7CN99"/>
<dbReference type="Proteomes" id="UP000315353">
    <property type="component" value="Unassembled WGS sequence"/>
</dbReference>
<evidence type="ECO:0000256" key="1">
    <source>
        <dbReference type="SAM" id="Phobius"/>
    </source>
</evidence>
<keyword evidence="1" id="KW-0812">Transmembrane</keyword>
<evidence type="ECO:0000313" key="3">
    <source>
        <dbReference type="EMBL" id="GEB98873.1"/>
    </source>
</evidence>
<dbReference type="GeneID" id="82880857"/>
<protein>
    <submittedName>
        <fullName evidence="2">Uncharacterized protein</fullName>
    </submittedName>
</protein>
<keyword evidence="4" id="KW-1185">Reference proteome</keyword>
<feature type="transmembrane region" description="Helical" evidence="1">
    <location>
        <begin position="37"/>
        <end position="55"/>
    </location>
</feature>
<feature type="transmembrane region" description="Helical" evidence="1">
    <location>
        <begin position="105"/>
        <end position="125"/>
    </location>
</feature>
<accession>A0A1L7CN99</accession>
<dbReference type="KEGG" id="cfc:CFLV_09080"/>
<evidence type="ECO:0000313" key="2">
    <source>
        <dbReference type="EMBL" id="APT87327.1"/>
    </source>
</evidence>
<dbReference type="RefSeq" id="WP_075730250.1">
    <property type="nucleotide sequence ID" value="NZ_BJNB01000061.1"/>
</dbReference>
<reference evidence="3 5" key="2">
    <citation type="submission" date="2019-06" db="EMBL/GenBank/DDBJ databases">
        <title>Whole genome shotgun sequence of Corynebacterium flavescens NBRC 14136.</title>
        <authorList>
            <person name="Hosoyama A."/>
            <person name="Uohara A."/>
            <person name="Ohji S."/>
            <person name="Ichikawa N."/>
        </authorList>
    </citation>
    <scope>NUCLEOTIDE SEQUENCE [LARGE SCALE GENOMIC DNA]</scope>
    <source>
        <strain evidence="3 5">NBRC 14136</strain>
    </source>
</reference>
<dbReference type="EMBL" id="CP009246">
    <property type="protein sequence ID" value="APT87327.1"/>
    <property type="molecule type" value="Genomic_DNA"/>
</dbReference>
<feature type="transmembrane region" description="Helical" evidence="1">
    <location>
        <begin position="62"/>
        <end position="85"/>
    </location>
</feature>
<organism evidence="2 4">
    <name type="scientific">Corynebacterium flavescens</name>
    <dbReference type="NCBI Taxonomy" id="28028"/>
    <lineage>
        <taxon>Bacteria</taxon>
        <taxon>Bacillati</taxon>
        <taxon>Actinomycetota</taxon>
        <taxon>Actinomycetes</taxon>
        <taxon>Mycobacteriales</taxon>
        <taxon>Corynebacteriaceae</taxon>
        <taxon>Corynebacterium</taxon>
    </lineage>
</organism>
<sequence length="133" mass="14506">MGIPSEVVLEGYSLIEQHEIDHQFLLQGSPLSLRTPLLLALTLLGVTLVGLAVLCRAFRKRGALAAGLIGAALAVIKLWWLPIALAIEFSDVRVAGYTLYYYPQYWLAPTIVLLAVAVLGLAAAISPWPTRRR</sequence>
<dbReference type="OrthoDB" id="4422565at2"/>
<keyword evidence="1" id="KW-1133">Transmembrane helix</keyword>
<dbReference type="EMBL" id="BJNB01000061">
    <property type="protein sequence ID" value="GEB98873.1"/>
    <property type="molecule type" value="Genomic_DNA"/>
</dbReference>
<dbReference type="Proteomes" id="UP000185479">
    <property type="component" value="Chromosome"/>
</dbReference>
<gene>
    <name evidence="3" type="ORF">CFL01nite_23680</name>
    <name evidence="2" type="ORF">CFLV_09080</name>
</gene>